<evidence type="ECO:0000256" key="1">
    <source>
        <dbReference type="SAM" id="MobiDB-lite"/>
    </source>
</evidence>
<reference evidence="2 3" key="2">
    <citation type="journal article" date="2019" name="G3 (Bethesda)">
        <title>Hybrid Assembly of the Genome of the Entomopathogenic Nematode Steinernema carpocapsae Identifies the X-Chromosome.</title>
        <authorList>
            <person name="Serra L."/>
            <person name="Macchietto M."/>
            <person name="Macias-Munoz A."/>
            <person name="McGill C.J."/>
            <person name="Rodriguez I.M."/>
            <person name="Rodriguez B."/>
            <person name="Murad R."/>
            <person name="Mortazavi A."/>
        </authorList>
    </citation>
    <scope>NUCLEOTIDE SEQUENCE [LARGE SCALE GENOMIC DNA]</scope>
    <source>
        <strain evidence="2 3">ALL</strain>
    </source>
</reference>
<dbReference type="AlphaFoldDB" id="A0A4U5MLV9"/>
<proteinExistence type="predicted"/>
<reference evidence="2 3" key="1">
    <citation type="journal article" date="2015" name="Genome Biol.">
        <title>Comparative genomics of Steinernema reveals deeply conserved gene regulatory networks.</title>
        <authorList>
            <person name="Dillman A.R."/>
            <person name="Macchietto M."/>
            <person name="Porter C.F."/>
            <person name="Rogers A."/>
            <person name="Williams B."/>
            <person name="Antoshechkin I."/>
            <person name="Lee M.M."/>
            <person name="Goodwin Z."/>
            <person name="Lu X."/>
            <person name="Lewis E.E."/>
            <person name="Goodrich-Blair H."/>
            <person name="Stock S.P."/>
            <person name="Adams B.J."/>
            <person name="Sternberg P.W."/>
            <person name="Mortazavi A."/>
        </authorList>
    </citation>
    <scope>NUCLEOTIDE SEQUENCE [LARGE SCALE GENOMIC DNA]</scope>
    <source>
        <strain evidence="2 3">ALL</strain>
    </source>
</reference>
<dbReference type="EMBL" id="AZBU02000007">
    <property type="protein sequence ID" value="TKR70322.1"/>
    <property type="molecule type" value="Genomic_DNA"/>
</dbReference>
<accession>A0A4U5MLV9</accession>
<name>A0A4U5MLV9_STECR</name>
<gene>
    <name evidence="2" type="ORF">L596_022363</name>
</gene>
<evidence type="ECO:0000313" key="2">
    <source>
        <dbReference type="EMBL" id="TKR70322.1"/>
    </source>
</evidence>
<evidence type="ECO:0000313" key="3">
    <source>
        <dbReference type="Proteomes" id="UP000298663"/>
    </source>
</evidence>
<organism evidence="2 3">
    <name type="scientific">Steinernema carpocapsae</name>
    <name type="common">Entomopathogenic nematode</name>
    <dbReference type="NCBI Taxonomy" id="34508"/>
    <lineage>
        <taxon>Eukaryota</taxon>
        <taxon>Metazoa</taxon>
        <taxon>Ecdysozoa</taxon>
        <taxon>Nematoda</taxon>
        <taxon>Chromadorea</taxon>
        <taxon>Rhabditida</taxon>
        <taxon>Tylenchina</taxon>
        <taxon>Panagrolaimomorpha</taxon>
        <taxon>Strongyloidoidea</taxon>
        <taxon>Steinernematidae</taxon>
        <taxon>Steinernema</taxon>
    </lineage>
</organism>
<protein>
    <submittedName>
        <fullName evidence="2">Uncharacterized protein</fullName>
    </submittedName>
</protein>
<comment type="caution">
    <text evidence="2">The sequence shown here is derived from an EMBL/GenBank/DDBJ whole genome shotgun (WGS) entry which is preliminary data.</text>
</comment>
<sequence length="449" mass="51537">MLNFIRFRHKTNSLEQKNMSSIWDVRAQKCAAFRKEIHVAPLLDLPSLSSWLFHRTVGSLSVLLSGLSSGPVVNALRPPSSVIQPFHSSTLVLVKVVAMNATLWLLLVAIGFRYTRQGKPFTPGAVKLAAPSDDTWKRAGSCKQNKFKGFVIMGLNGREDSRHVFFMDAYQADGDIRLTSRKSHYRKWKYYYIELATRSTSRYLSVYSHQSSSECPYKTTHSFNVNAKGRWANSPVETWCNSYSKWKYFVRALWYFYDGGSPMPFTAPKASGAQHIIQSYTSSSEAKMVRCALDEMYDCIHAPQWAVAMPESFSRSLSFHRFSKLIWDTLAPYGRYLVRDHFYPKKWYAGDFGDAEEFLGLLFASDTYRIWAKKEGGEITYAVDWDGELCKYATLSYDYFRYVYMIDMRKHGISYVKLPDPPKVVKKPPEKKMTPAESKSGHSKKHGYS</sequence>
<feature type="region of interest" description="Disordered" evidence="1">
    <location>
        <begin position="419"/>
        <end position="449"/>
    </location>
</feature>
<keyword evidence="3" id="KW-1185">Reference proteome</keyword>
<dbReference type="Proteomes" id="UP000298663">
    <property type="component" value="Unassembled WGS sequence"/>
</dbReference>